<comment type="caution">
    <text evidence="1">The sequence shown here is derived from an EMBL/GenBank/DDBJ whole genome shotgun (WGS) entry which is preliminary data.</text>
</comment>
<feature type="non-terminal residue" evidence="1">
    <location>
        <position position="1"/>
    </location>
</feature>
<feature type="non-terminal residue" evidence="1">
    <location>
        <position position="234"/>
    </location>
</feature>
<protein>
    <recommendedName>
        <fullName evidence="3">MULE transposase domain-containing protein</fullName>
    </recommendedName>
</protein>
<dbReference type="EMBL" id="CAJOAX010035365">
    <property type="protein sequence ID" value="CAF4261973.1"/>
    <property type="molecule type" value="Genomic_DNA"/>
</dbReference>
<evidence type="ECO:0008006" key="3">
    <source>
        <dbReference type="Google" id="ProtNLM"/>
    </source>
</evidence>
<evidence type="ECO:0000313" key="1">
    <source>
        <dbReference type="EMBL" id="CAF4261973.1"/>
    </source>
</evidence>
<gene>
    <name evidence="1" type="ORF">OTI717_LOCUS40796</name>
</gene>
<reference evidence="1" key="1">
    <citation type="submission" date="2021-02" db="EMBL/GenBank/DDBJ databases">
        <authorList>
            <person name="Nowell W R."/>
        </authorList>
    </citation>
    <scope>NUCLEOTIDE SEQUENCE</scope>
</reference>
<name>A0A820FGV8_9BILA</name>
<organism evidence="1 2">
    <name type="scientific">Rotaria sordida</name>
    <dbReference type="NCBI Taxonomy" id="392033"/>
    <lineage>
        <taxon>Eukaryota</taxon>
        <taxon>Metazoa</taxon>
        <taxon>Spiralia</taxon>
        <taxon>Gnathifera</taxon>
        <taxon>Rotifera</taxon>
        <taxon>Eurotatoria</taxon>
        <taxon>Bdelloidea</taxon>
        <taxon>Philodinida</taxon>
        <taxon>Philodinidae</taxon>
        <taxon>Rotaria</taxon>
    </lineage>
</organism>
<evidence type="ECO:0000313" key="2">
    <source>
        <dbReference type="Proteomes" id="UP000663823"/>
    </source>
</evidence>
<dbReference type="AlphaFoldDB" id="A0A820FGV8"/>
<dbReference type="Proteomes" id="UP000663823">
    <property type="component" value="Unassembled WGS sequence"/>
</dbReference>
<accession>A0A820FGV8</accession>
<sequence length="234" mass="27626">ALTTRKDQITYNKLFHHIITLGENRQGVRMRPTNSTCDFEQSAINAFKLVFLGAHAKTRFFHFCQSLWRKIVDCCLSKYFIHPDDNDITDQEHKNASYWFNGATGLALIPSELIQNVWVDLMDNYTPDNGGGTTFNDYIVSTYIDYSSARFVYDLWNMHSEIIERFPRTNNHVEAFNKRMNSVFPTHPHIFNFIQCLRQEHEHQHHRAEESLFNVHKRKKISENIDSMLLFHLQ</sequence>
<proteinExistence type="predicted"/>